<dbReference type="InterPro" id="IPR002563">
    <property type="entry name" value="Flavin_Rdtase-like_dom"/>
</dbReference>
<feature type="domain" description="K Homology" evidence="4">
    <location>
        <begin position="953"/>
        <end position="1022"/>
    </location>
</feature>
<evidence type="ECO:0000256" key="1">
    <source>
        <dbReference type="ARBA" id="ARBA00023002"/>
    </source>
</evidence>
<dbReference type="GO" id="GO:0042602">
    <property type="term" value="F:riboflavin reductase (NADPH) activity"/>
    <property type="evidence" value="ECO:0007669"/>
    <property type="project" value="TreeGrafter"/>
</dbReference>
<evidence type="ECO:0000313" key="6">
    <source>
        <dbReference type="EMBL" id="EMD00171.1"/>
    </source>
</evidence>
<dbReference type="EMBL" id="KB445551">
    <property type="protein sequence ID" value="EMD00171.1"/>
    <property type="molecule type" value="Genomic_DNA"/>
</dbReference>
<dbReference type="GeneID" id="19113046"/>
<dbReference type="InterPro" id="IPR036612">
    <property type="entry name" value="KH_dom_type_1_sf"/>
</dbReference>
<dbReference type="PANTHER" id="PTHR30466:SF1">
    <property type="entry name" value="FMN REDUCTASE (NADH) RUTF"/>
    <property type="match status" value="1"/>
</dbReference>
<name>M2NLX5_BAUPA</name>
<dbReference type="eggNOG" id="ENOG502SB89">
    <property type="taxonomic scope" value="Eukaryota"/>
</dbReference>
<dbReference type="Proteomes" id="UP000011761">
    <property type="component" value="Unassembled WGS sequence"/>
</dbReference>
<dbReference type="HOGENOM" id="CLU_237108_0_0_1"/>
<dbReference type="InterPro" id="IPR012349">
    <property type="entry name" value="Split_barrel_FMN-bd"/>
</dbReference>
<dbReference type="CDD" id="cd00105">
    <property type="entry name" value="KH-I"/>
    <property type="match status" value="2"/>
</dbReference>
<feature type="domain" description="K Homology" evidence="4">
    <location>
        <begin position="559"/>
        <end position="629"/>
    </location>
</feature>
<dbReference type="InterPro" id="IPR050268">
    <property type="entry name" value="NADH-dep_flavin_reductase"/>
</dbReference>
<dbReference type="SMART" id="SM00903">
    <property type="entry name" value="Flavin_Reduct"/>
    <property type="match status" value="1"/>
</dbReference>
<feature type="domain" description="K Homology" evidence="4">
    <location>
        <begin position="130"/>
        <end position="203"/>
    </location>
</feature>
<sequence length="1842" mass="202674">MSRPNAATRRFYAAFYEWSQLFSPCLAHNGSLLSHSRALSASTRLRQSVEGRRPLVRKHGRGVTIRRTSVPPAANSHDNVFDGLPELREPDGDRSTFQNGWRRMEVRDSTSLPSARPEAWHGAVRYRSNNGMMLEMALPPAALAALQSAYGDNLKRLKEETGARVEIGSVLTRDDGQTVKSVLISGTYDQVAVVKRVLKGLRYDTITNRTPIGRDMSDFDTGERHENARQAISLNVKPSEVSGLPYKLSIIKARKYPVRESRSFRVPIEAQLGALPATEQEGSPTFARSSSTTRPEVPEPSSSTPQASKRAVFGGNVKNIVSEVAVPPDTVQPLEPERGNDVANATGTIAARSQVLQDIDTNSNEAPHHAAAADLHVSIDEAFRTNVQDIAPSQAKGELISNSHWDPTTDWPHSALQRTSRETILGQDHGHCTDDGHEMSPIITPETSAHGDEARASVHACLEAISPRREGFIADSRAMMASRSFSTLTATSASTSEVDATSSLPQLTKVASRVVRRVKTDGSGPFDVGSISDAPVNSSRSDVLSGAFIPRGQQVHKWWPYSAPVDIARGMKGTVLGRRGMTRQWIEALSGAKLGVQSSNQRDDGLKLLMVGTPEAADLAVKLAEEVRSFAKRMNHREAAVRARDGGGLARYQHFYEAEVEILPDTSENRRHEVAERLRRPLGGVLRRITYRTDVYFWRSDKLEELQSSEGTDDDALADVAGSHTAGRYWLSDPNREAVLKAVEMMREKICEQLPPNNGLEAVKILGQAEGPRSDRKLVAGGDVRVGPRGFRPALSSALGAVLSPVQSSKFVYNYSTHASAESGTAAGVVRYHGDGLRRQRRGSSHGSPESFPGPAKDIERTGGMSSDVLNSEKRQTSPPANDKHIRGHSGSFKSLVTKPPHDLSRGSGPQVAVQLPSLQQSNDEGHHFLDDALGWKESGAAAQELSSSVDGLSMKTFIELPNDLKNYFEGAGNKLRRWIESYAGVRVRTKVADQAGLRVIHVSGKPDAVITAAQLVNEVVTFAARTKEISNKSQPEHVMDVLLLPRGTFEARKAVFGYILRKNGDELRRLQFQTQTRILQRGFQISESSDKDGPVFPGLLRFIGRRWEHVEVAKDKLTGHVLQMAETDLRRSDILQVEGKWSEVDGKVTEVLEQPGSLHSETSSNAPEGAPIEKFTQVHLAPTLDPNKRRSVLRDLHFNTLRRLGAESGCRITSLDHETGSYLLVGPQVSIERATKLIHMWVDNMALRRGVEQAARDMELSRIITTGDVTQLPAERDDEDQDNSRRILQDSTTTTQGAEKLANDMRTVLRPLTHPVVLITTRAYPSTGYSPSYDEGLKLCRGVTVSSFTSVTLQPVPIVSFNLKLPSRTWDALRVSQQLCIHIFSATPEAAAITQAFAVPHDEPDGPFRVIQRLDAGVRLDRRWAHPPIVNKRGAIVARVLASLLVDKSIVVGDHVLITAEVKSVKIPGKHEDNSNIAKGMEDVDGLSYSKRAYRSLGAAIPVPELPAAPETPRKKPRSPPELQHDLKSLEEGYANVFLPLEKDSSPSLDRPADAAGFDLFRDLLEGFGQSMSSESAGIIEDDEEYDLGLAPPKLPGKEVKPTASKARPIASNAKPIESNAPITQQSTGRTLDTAKARRRFRQFGNMRHFSSTPVFRRSEQKRQADVSDLVSDKAILSHTIEEFLGHTGEQRSPQRIRALLKAKDAAARAARELQDALADGTLTSERSLKLEHTITVNERFVAKKLAVRSADELRRMLDTGKADLRRAQWLETAIEKGMVVYVEEARHVRLMYDEGKIDDETFLRAKQRLEREHGALNQEAARLRAMIDDDDGAFYGDSVV</sequence>
<dbReference type="KEGG" id="bcom:BAUCODRAFT_367159"/>
<feature type="region of interest" description="Disordered" evidence="3">
    <location>
        <begin position="275"/>
        <end position="311"/>
    </location>
</feature>
<evidence type="ECO:0000256" key="3">
    <source>
        <dbReference type="SAM" id="MobiDB-lite"/>
    </source>
</evidence>
<keyword evidence="2" id="KW-0694">RNA-binding</keyword>
<evidence type="ECO:0000256" key="2">
    <source>
        <dbReference type="PROSITE-ProRule" id="PRU00117"/>
    </source>
</evidence>
<dbReference type="GO" id="GO:0010181">
    <property type="term" value="F:FMN binding"/>
    <property type="evidence" value="ECO:0007669"/>
    <property type="project" value="InterPro"/>
</dbReference>
<evidence type="ECO:0000259" key="5">
    <source>
        <dbReference type="SMART" id="SM00903"/>
    </source>
</evidence>
<feature type="region of interest" description="Disordered" evidence="3">
    <location>
        <begin position="1270"/>
        <end position="1296"/>
    </location>
</feature>
<dbReference type="OrthoDB" id="2015405at2759"/>
<dbReference type="STRING" id="717646.M2NLX5"/>
<feature type="region of interest" description="Disordered" evidence="3">
    <location>
        <begin position="838"/>
        <end position="911"/>
    </location>
</feature>
<dbReference type="Pfam" id="PF01613">
    <property type="entry name" value="Flavin_Reduct"/>
    <property type="match status" value="1"/>
</dbReference>
<dbReference type="SMART" id="SM00322">
    <property type="entry name" value="KH"/>
    <property type="match status" value="3"/>
</dbReference>
<dbReference type="RefSeq" id="XP_007672671.1">
    <property type="nucleotide sequence ID" value="XM_007674481.1"/>
</dbReference>
<dbReference type="SUPFAM" id="SSF54791">
    <property type="entry name" value="Eukaryotic type KH-domain (KH-domain type I)"/>
    <property type="match status" value="2"/>
</dbReference>
<keyword evidence="1" id="KW-0560">Oxidoreductase</keyword>
<reference evidence="6 7" key="1">
    <citation type="journal article" date="2012" name="PLoS Pathog.">
        <title>Diverse lifestyles and strategies of plant pathogenesis encoded in the genomes of eighteen Dothideomycetes fungi.</title>
        <authorList>
            <person name="Ohm R.A."/>
            <person name="Feau N."/>
            <person name="Henrissat B."/>
            <person name="Schoch C.L."/>
            <person name="Horwitz B.A."/>
            <person name="Barry K.W."/>
            <person name="Condon B.J."/>
            <person name="Copeland A.C."/>
            <person name="Dhillon B."/>
            <person name="Glaser F."/>
            <person name="Hesse C.N."/>
            <person name="Kosti I."/>
            <person name="LaButti K."/>
            <person name="Lindquist E.A."/>
            <person name="Lucas S."/>
            <person name="Salamov A.A."/>
            <person name="Bradshaw R.E."/>
            <person name="Ciuffetti L."/>
            <person name="Hamelin R.C."/>
            <person name="Kema G.H.J."/>
            <person name="Lawrence C."/>
            <person name="Scott J.A."/>
            <person name="Spatafora J.W."/>
            <person name="Turgeon B.G."/>
            <person name="de Wit P.J.G.M."/>
            <person name="Zhong S."/>
            <person name="Goodwin S.B."/>
            <person name="Grigoriev I.V."/>
        </authorList>
    </citation>
    <scope>NUCLEOTIDE SEQUENCE [LARGE SCALE GENOMIC DNA]</scope>
    <source>
        <strain evidence="6 7">UAMH 10762</strain>
    </source>
</reference>
<protein>
    <recommendedName>
        <fullName evidence="8">Flavin reductase like domain-containing protein</fullName>
    </recommendedName>
</protein>
<feature type="region of interest" description="Disordered" evidence="3">
    <location>
        <begin position="1505"/>
        <end position="1525"/>
    </location>
</feature>
<evidence type="ECO:0000259" key="4">
    <source>
        <dbReference type="SMART" id="SM00322"/>
    </source>
</evidence>
<accession>M2NLX5</accession>
<organism evidence="6 7">
    <name type="scientific">Baudoinia panamericana (strain UAMH 10762)</name>
    <name type="common">Angels' share fungus</name>
    <name type="synonym">Baudoinia compniacensis (strain UAMH 10762)</name>
    <dbReference type="NCBI Taxonomy" id="717646"/>
    <lineage>
        <taxon>Eukaryota</taxon>
        <taxon>Fungi</taxon>
        <taxon>Dikarya</taxon>
        <taxon>Ascomycota</taxon>
        <taxon>Pezizomycotina</taxon>
        <taxon>Dothideomycetes</taxon>
        <taxon>Dothideomycetidae</taxon>
        <taxon>Mycosphaerellales</taxon>
        <taxon>Teratosphaeriaceae</taxon>
        <taxon>Baudoinia</taxon>
    </lineage>
</organism>
<dbReference type="InterPro" id="IPR004087">
    <property type="entry name" value="KH_dom"/>
</dbReference>
<feature type="compositionally biased region" description="Polar residues" evidence="3">
    <location>
        <begin position="280"/>
        <end position="307"/>
    </location>
</feature>
<dbReference type="GO" id="GO:0003723">
    <property type="term" value="F:RNA binding"/>
    <property type="evidence" value="ECO:0007669"/>
    <property type="project" value="UniProtKB-UniRule"/>
</dbReference>
<feature type="domain" description="Flavin reductase like" evidence="5">
    <location>
        <begin position="1310"/>
        <end position="1474"/>
    </location>
</feature>
<dbReference type="SUPFAM" id="SSF50475">
    <property type="entry name" value="FMN-binding split barrel"/>
    <property type="match status" value="1"/>
</dbReference>
<dbReference type="PROSITE" id="PS50084">
    <property type="entry name" value="KH_TYPE_1"/>
    <property type="match status" value="2"/>
</dbReference>
<evidence type="ECO:0000313" key="7">
    <source>
        <dbReference type="Proteomes" id="UP000011761"/>
    </source>
</evidence>
<dbReference type="Gene3D" id="2.30.110.10">
    <property type="entry name" value="Electron Transport, Fmn-binding Protein, Chain A"/>
    <property type="match status" value="1"/>
</dbReference>
<proteinExistence type="predicted"/>
<evidence type="ECO:0008006" key="8">
    <source>
        <dbReference type="Google" id="ProtNLM"/>
    </source>
</evidence>
<dbReference type="PANTHER" id="PTHR30466">
    <property type="entry name" value="FLAVIN REDUCTASE"/>
    <property type="match status" value="1"/>
</dbReference>
<gene>
    <name evidence="6" type="ORF">BAUCODRAFT_367159</name>
</gene>
<keyword evidence="7" id="KW-1185">Reference proteome</keyword>